<keyword evidence="2" id="KW-1003">Cell membrane</keyword>
<feature type="transmembrane region" description="Helical" evidence="6">
    <location>
        <begin position="348"/>
        <end position="369"/>
    </location>
</feature>
<evidence type="ECO:0000256" key="3">
    <source>
        <dbReference type="ARBA" id="ARBA00022692"/>
    </source>
</evidence>
<comment type="subcellular location">
    <subcellularLocation>
        <location evidence="1">Cell membrane</location>
        <topology evidence="1">Multi-pass membrane protein</topology>
    </subcellularLocation>
</comment>
<evidence type="ECO:0000256" key="4">
    <source>
        <dbReference type="ARBA" id="ARBA00022989"/>
    </source>
</evidence>
<evidence type="ECO:0000256" key="1">
    <source>
        <dbReference type="ARBA" id="ARBA00004651"/>
    </source>
</evidence>
<dbReference type="RefSeq" id="WP_343937379.1">
    <property type="nucleotide sequence ID" value="NZ_BAAABU010000020.1"/>
</dbReference>
<gene>
    <name evidence="8" type="ORF">GCM10010492_60820</name>
</gene>
<dbReference type="PANTHER" id="PTHR30287:SF1">
    <property type="entry name" value="INNER MEMBRANE PROTEIN"/>
    <property type="match status" value="1"/>
</dbReference>
<feature type="transmembrane region" description="Helical" evidence="6">
    <location>
        <begin position="400"/>
        <end position="420"/>
    </location>
</feature>
<feature type="transmembrane region" description="Helical" evidence="6">
    <location>
        <begin position="426"/>
        <end position="452"/>
    </location>
</feature>
<feature type="domain" description="ABC3 transporter permease C-terminal" evidence="7">
    <location>
        <begin position="260"/>
        <end position="381"/>
    </location>
</feature>
<dbReference type="PROSITE" id="PS51257">
    <property type="entry name" value="PROKAR_LIPOPROTEIN"/>
    <property type="match status" value="1"/>
</dbReference>
<keyword evidence="4 6" id="KW-1133">Transmembrane helix</keyword>
<accession>A0ABP3E7U7</accession>
<dbReference type="Proteomes" id="UP001500416">
    <property type="component" value="Unassembled WGS sequence"/>
</dbReference>
<dbReference type="PANTHER" id="PTHR30287">
    <property type="entry name" value="MEMBRANE COMPONENT OF PREDICTED ABC SUPERFAMILY METABOLITE UPTAKE TRANSPORTER"/>
    <property type="match status" value="1"/>
</dbReference>
<proteinExistence type="predicted"/>
<keyword evidence="3 6" id="KW-0812">Transmembrane</keyword>
<sequence length="829" mass="84623">MRSLAWQLVKARKLAFVGSFLAILCGTAVVAACGVLMESGIRSGVPTERYAAAAVVVGGNQVVRPEGGDPLAFQQVGTAPSLPADLVGRVAAVPGVTSAVGEVSFPARAVTADGRVLEAFGHNWDAAVLTPLDVRRGRAPAAADEVVVAGVPGVGVGDRVRVMTTSTPTEFTVTGLAAPSGKDGFAKQFGLYFTSARAEALSGTPGRVHAIGVFASEDVTDRVRDALGDDVFVAAGGDRGGVEFAAVGQSRVVLMAIAGSFAGIAVLVAVFVVAGTLTLSIDQRRRELALLRAIAATPRQVGKLIGAETTLVASAAAAVGSLAGLLVADLLRRGFARIGVIPDDLALAIGPIPVVAAFLLGLGAARLAAWVAARRPARIPPTEALAEAAVEPRDLGRWRVVAGTAFLGLGAALATLPLFLHNEVAFAMTTMSVLLAVVGLALLGPLAVQPLVRLASVPLRRFGVGGYLAAHNNRANARRLSSALTPLMLSIAFAVVNFYSQTAVESATRAEAVAAVTADHVLSAPGGLSPEVADAARRVPGVAGATPVVRTSVVTTSRSGETVQVERVPALGVGDVRGTLDLDVTAGSLADLRAGTVAVREASGADVGDEVELHLDDTTPVKLRVVATFARGLAFGGYVLPVGDARAHTAGRTDSSVLVRLAPDADRDAATRALAALAKEYPGLTVASGLAADHGDRRTQFWVNLLAVGVILGYIAIAVANTLVLTTVQRRREFALLRLVGADRRHVVRMVRAEAATVVGIAVAVGTLVPAVPLALLGIALAGSPLPTGPVGVYLGIVGFTALLGFLALGVPTRLALRTRPLDGLGPRE</sequence>
<feature type="domain" description="ABC3 transporter permease C-terminal" evidence="7">
    <location>
        <begin position="707"/>
        <end position="819"/>
    </location>
</feature>
<name>A0ABP3E7U7_9PSEU</name>
<dbReference type="Pfam" id="PF02687">
    <property type="entry name" value="FtsX"/>
    <property type="match status" value="2"/>
</dbReference>
<reference evidence="9" key="1">
    <citation type="journal article" date="2019" name="Int. J. Syst. Evol. Microbiol.">
        <title>The Global Catalogue of Microorganisms (GCM) 10K type strain sequencing project: providing services to taxonomists for standard genome sequencing and annotation.</title>
        <authorList>
            <consortium name="The Broad Institute Genomics Platform"/>
            <consortium name="The Broad Institute Genome Sequencing Center for Infectious Disease"/>
            <person name="Wu L."/>
            <person name="Ma J."/>
        </authorList>
    </citation>
    <scope>NUCLEOTIDE SEQUENCE [LARGE SCALE GENOMIC DNA]</scope>
    <source>
        <strain evidence="9">JCM 3380</strain>
    </source>
</reference>
<evidence type="ECO:0000256" key="6">
    <source>
        <dbReference type="SAM" id="Phobius"/>
    </source>
</evidence>
<feature type="transmembrane region" description="Helical" evidence="6">
    <location>
        <begin position="755"/>
        <end position="779"/>
    </location>
</feature>
<evidence type="ECO:0000259" key="7">
    <source>
        <dbReference type="Pfam" id="PF02687"/>
    </source>
</evidence>
<dbReference type="InterPro" id="IPR038766">
    <property type="entry name" value="Membrane_comp_ABC_pdt"/>
</dbReference>
<keyword evidence="9" id="KW-1185">Reference proteome</keyword>
<dbReference type="EMBL" id="BAAABU010000020">
    <property type="protein sequence ID" value="GAA0252165.1"/>
    <property type="molecule type" value="Genomic_DNA"/>
</dbReference>
<feature type="transmembrane region" description="Helical" evidence="6">
    <location>
        <begin position="252"/>
        <end position="280"/>
    </location>
</feature>
<comment type="caution">
    <text evidence="8">The sequence shown here is derived from an EMBL/GenBank/DDBJ whole genome shotgun (WGS) entry which is preliminary data.</text>
</comment>
<organism evidence="8 9">
    <name type="scientific">Saccharothrix mutabilis subsp. mutabilis</name>
    <dbReference type="NCBI Taxonomy" id="66855"/>
    <lineage>
        <taxon>Bacteria</taxon>
        <taxon>Bacillati</taxon>
        <taxon>Actinomycetota</taxon>
        <taxon>Actinomycetes</taxon>
        <taxon>Pseudonocardiales</taxon>
        <taxon>Pseudonocardiaceae</taxon>
        <taxon>Saccharothrix</taxon>
    </lineage>
</organism>
<evidence type="ECO:0000256" key="5">
    <source>
        <dbReference type="ARBA" id="ARBA00023136"/>
    </source>
</evidence>
<keyword evidence="5 6" id="KW-0472">Membrane</keyword>
<evidence type="ECO:0000256" key="2">
    <source>
        <dbReference type="ARBA" id="ARBA00022475"/>
    </source>
</evidence>
<feature type="transmembrane region" description="Helical" evidence="6">
    <location>
        <begin position="301"/>
        <end position="328"/>
    </location>
</feature>
<feature type="transmembrane region" description="Helical" evidence="6">
    <location>
        <begin position="701"/>
        <end position="728"/>
    </location>
</feature>
<feature type="transmembrane region" description="Helical" evidence="6">
    <location>
        <begin position="791"/>
        <end position="811"/>
    </location>
</feature>
<protein>
    <submittedName>
        <fullName evidence="8">ABC transporter permease</fullName>
    </submittedName>
</protein>
<feature type="transmembrane region" description="Helical" evidence="6">
    <location>
        <begin position="480"/>
        <end position="499"/>
    </location>
</feature>
<evidence type="ECO:0000313" key="8">
    <source>
        <dbReference type="EMBL" id="GAA0252165.1"/>
    </source>
</evidence>
<evidence type="ECO:0000313" key="9">
    <source>
        <dbReference type="Proteomes" id="UP001500416"/>
    </source>
</evidence>
<dbReference type="InterPro" id="IPR003838">
    <property type="entry name" value="ABC3_permease_C"/>
</dbReference>